<sequence length="115" mass="12840">MHTLSPRSTSESDLWEGILVQDLQQEDQSIAIDHLPTFIGDQLAHMADLVYENTYGCPCCCRLFISNRESGLAHLIDFECSHSVIHTPIFDSTTSDIHAPAQINQLSTRQGHCSK</sequence>
<evidence type="ECO:0000313" key="2">
    <source>
        <dbReference type="Proteomes" id="UP000321570"/>
    </source>
</evidence>
<dbReference type="Proteomes" id="UP000321570">
    <property type="component" value="Unassembled WGS sequence"/>
</dbReference>
<reference evidence="1 2" key="1">
    <citation type="submission" date="2019-07" db="EMBL/GenBank/DDBJ databases">
        <authorList>
            <person name="Jastrzebski P J."/>
            <person name="Paukszto L."/>
            <person name="Jastrzebski P J."/>
        </authorList>
    </citation>
    <scope>NUCLEOTIDE SEQUENCE [LARGE SCALE GENOMIC DNA]</scope>
    <source>
        <strain evidence="1 2">WMS-il1</strain>
    </source>
</reference>
<dbReference type="EMBL" id="CABIJS010000033">
    <property type="protein sequence ID" value="VUZ40537.1"/>
    <property type="molecule type" value="Genomic_DNA"/>
</dbReference>
<name>A0A564XZU0_HYMDI</name>
<protein>
    <submittedName>
        <fullName evidence="1">Uncharacterized protein</fullName>
    </submittedName>
</protein>
<evidence type="ECO:0000313" key="1">
    <source>
        <dbReference type="EMBL" id="VUZ40537.1"/>
    </source>
</evidence>
<keyword evidence="2" id="KW-1185">Reference proteome</keyword>
<accession>A0A564XZU0</accession>
<dbReference type="AlphaFoldDB" id="A0A564XZU0"/>
<gene>
    <name evidence="1" type="ORF">WMSIL1_LOCUS1313</name>
</gene>
<organism evidence="1 2">
    <name type="scientific">Hymenolepis diminuta</name>
    <name type="common">Rat tapeworm</name>
    <dbReference type="NCBI Taxonomy" id="6216"/>
    <lineage>
        <taxon>Eukaryota</taxon>
        <taxon>Metazoa</taxon>
        <taxon>Spiralia</taxon>
        <taxon>Lophotrochozoa</taxon>
        <taxon>Platyhelminthes</taxon>
        <taxon>Cestoda</taxon>
        <taxon>Eucestoda</taxon>
        <taxon>Cyclophyllidea</taxon>
        <taxon>Hymenolepididae</taxon>
        <taxon>Hymenolepis</taxon>
    </lineage>
</organism>
<proteinExistence type="predicted"/>